<dbReference type="RefSeq" id="WP_224478736.1">
    <property type="nucleotide sequence ID" value="NZ_JAIUJS010000005.1"/>
</dbReference>
<dbReference type="EMBL" id="JAIUJS010000005">
    <property type="protein sequence ID" value="MCA0153777.1"/>
    <property type="molecule type" value="Genomic_DNA"/>
</dbReference>
<gene>
    <name evidence="1" type="ORF">LBV24_11155</name>
</gene>
<name>A0ABS7Y4K7_9FLAO</name>
<comment type="caution">
    <text evidence="1">The sequence shown here is derived from an EMBL/GenBank/DDBJ whole genome shotgun (WGS) entry which is preliminary data.</text>
</comment>
<sequence length="181" mass="21207">MQIKHLIICLTFIFIGQNPNEESMTWSESRRLTWADFKGDVNPNSDAVALTASGITFGFSVSTSGSRIVDYSTSVEAHFYPNKSWYNKEKADDYILGHEQLHFDITELYTRKFRERLTKLRVNQNIRKQLKQLHTSINEELNETQKRYDEQSVHSINTEVQNQWRELITAELAKLDQFKSQ</sequence>
<reference evidence="2" key="1">
    <citation type="submission" date="2023-07" db="EMBL/GenBank/DDBJ databases">
        <authorList>
            <person name="Yue Y."/>
        </authorList>
    </citation>
    <scope>NUCLEOTIDE SEQUENCE [LARGE SCALE GENOMIC DNA]</scope>
    <source>
        <strain evidence="2">2Y89</strain>
    </source>
</reference>
<organism evidence="1 2">
    <name type="scientific">Winogradskyella vincentii</name>
    <dbReference type="NCBI Taxonomy" id="2877122"/>
    <lineage>
        <taxon>Bacteria</taxon>
        <taxon>Pseudomonadati</taxon>
        <taxon>Bacteroidota</taxon>
        <taxon>Flavobacteriia</taxon>
        <taxon>Flavobacteriales</taxon>
        <taxon>Flavobacteriaceae</taxon>
        <taxon>Winogradskyella</taxon>
    </lineage>
</organism>
<keyword evidence="2" id="KW-1185">Reference proteome</keyword>
<dbReference type="InterPro" id="IPR010321">
    <property type="entry name" value="DUF922"/>
</dbReference>
<proteinExistence type="predicted"/>
<evidence type="ECO:0000313" key="1">
    <source>
        <dbReference type="EMBL" id="MCA0153777.1"/>
    </source>
</evidence>
<accession>A0ABS7Y4K7</accession>
<evidence type="ECO:0000313" key="2">
    <source>
        <dbReference type="Proteomes" id="UP001198402"/>
    </source>
</evidence>
<protein>
    <submittedName>
        <fullName evidence="1">DUF922 domain-containing protein</fullName>
    </submittedName>
</protein>
<dbReference type="Pfam" id="PF06037">
    <property type="entry name" value="DUF922"/>
    <property type="match status" value="1"/>
</dbReference>
<dbReference type="Proteomes" id="UP001198402">
    <property type="component" value="Unassembled WGS sequence"/>
</dbReference>